<feature type="region of interest" description="Disordered" evidence="1">
    <location>
        <begin position="88"/>
        <end position="123"/>
    </location>
</feature>
<feature type="region of interest" description="Disordered" evidence="1">
    <location>
        <begin position="1"/>
        <end position="34"/>
    </location>
</feature>
<dbReference type="AlphaFoldDB" id="A0A9N8HF22"/>
<dbReference type="Proteomes" id="UP001153069">
    <property type="component" value="Unassembled WGS sequence"/>
</dbReference>
<feature type="compositionally biased region" description="Polar residues" evidence="1">
    <location>
        <begin position="1"/>
        <end position="17"/>
    </location>
</feature>
<accession>A0A9N8HF22</accession>
<evidence type="ECO:0000313" key="3">
    <source>
        <dbReference type="Proteomes" id="UP001153069"/>
    </source>
</evidence>
<feature type="compositionally biased region" description="Basic residues" evidence="1">
    <location>
        <begin position="266"/>
        <end position="277"/>
    </location>
</feature>
<comment type="caution">
    <text evidence="2">The sequence shown here is derived from an EMBL/GenBank/DDBJ whole genome shotgun (WGS) entry which is preliminary data.</text>
</comment>
<evidence type="ECO:0000313" key="2">
    <source>
        <dbReference type="EMBL" id="CAB9510447.1"/>
    </source>
</evidence>
<keyword evidence="3" id="KW-1185">Reference proteome</keyword>
<organism evidence="2 3">
    <name type="scientific">Seminavis robusta</name>
    <dbReference type="NCBI Taxonomy" id="568900"/>
    <lineage>
        <taxon>Eukaryota</taxon>
        <taxon>Sar</taxon>
        <taxon>Stramenopiles</taxon>
        <taxon>Ochrophyta</taxon>
        <taxon>Bacillariophyta</taxon>
        <taxon>Bacillariophyceae</taxon>
        <taxon>Bacillariophycidae</taxon>
        <taxon>Naviculales</taxon>
        <taxon>Naviculaceae</taxon>
        <taxon>Seminavis</taxon>
    </lineage>
</organism>
<feature type="region of interest" description="Disordered" evidence="1">
    <location>
        <begin position="266"/>
        <end position="308"/>
    </location>
</feature>
<dbReference type="EMBL" id="CAICTM010000435">
    <property type="protein sequence ID" value="CAB9510447.1"/>
    <property type="molecule type" value="Genomic_DNA"/>
</dbReference>
<dbReference type="OrthoDB" id="47674at2759"/>
<reference evidence="2" key="1">
    <citation type="submission" date="2020-06" db="EMBL/GenBank/DDBJ databases">
        <authorList>
            <consortium name="Plant Systems Biology data submission"/>
        </authorList>
    </citation>
    <scope>NUCLEOTIDE SEQUENCE</scope>
    <source>
        <strain evidence="2">D6</strain>
    </source>
</reference>
<evidence type="ECO:0000256" key="1">
    <source>
        <dbReference type="SAM" id="MobiDB-lite"/>
    </source>
</evidence>
<proteinExistence type="predicted"/>
<sequence>MSNNGSRQQQSTATGGNNEPEATESCSQSAFSQAVKALSRDMPILMHGSGDVPPDQVNPDTVQLLSELTAQYIANLVDAALDAQRLLTGGEATTPPPPCFPRRRKPRLPSLPPPPPKKKAAGDGEIVLKKRPRRPDIEYWDEPLPMPKIVTEPVAKKPKTKKDATGRGPKSYTINDITEEEESKMVPVDSWVGVAGVDLFEQSRSRVAHVRAPDALGVQNFVFPICHDGFLYGKVIQIQASRRQIAPVLVVPELLDIVRTEGALVKKHEHAPRRKKSESKAKDSGDADVLDEEPEQELEEDPQDEDAAWPGLEYLLPVHVLTEATTSS</sequence>
<feature type="compositionally biased region" description="Acidic residues" evidence="1">
    <location>
        <begin position="286"/>
        <end position="307"/>
    </location>
</feature>
<protein>
    <submittedName>
        <fullName evidence="2">Uncharacterized protein</fullName>
    </submittedName>
</protein>
<name>A0A9N8HF22_9STRA</name>
<gene>
    <name evidence="2" type="ORF">SEMRO_436_G142690.1</name>
</gene>